<evidence type="ECO:0000259" key="1">
    <source>
        <dbReference type="Pfam" id="PF01345"/>
    </source>
</evidence>
<dbReference type="Proteomes" id="UP001597139">
    <property type="component" value="Unassembled WGS sequence"/>
</dbReference>
<protein>
    <submittedName>
        <fullName evidence="2">NEW3 domain-containing protein</fullName>
    </submittedName>
</protein>
<name>A0ABD6BVN0_9EURY</name>
<dbReference type="Pfam" id="PF01345">
    <property type="entry name" value="DUF11"/>
    <property type="match status" value="1"/>
</dbReference>
<evidence type="ECO:0000313" key="2">
    <source>
        <dbReference type="EMBL" id="MFD1568855.1"/>
    </source>
</evidence>
<comment type="caution">
    <text evidence="2">The sequence shown here is derived from an EMBL/GenBank/DDBJ whole genome shotgun (WGS) entry which is preliminary data.</text>
</comment>
<dbReference type="InterPro" id="IPR001434">
    <property type="entry name" value="OmcB-like_DUF11"/>
</dbReference>
<dbReference type="AlphaFoldDB" id="A0ABD6BVN0"/>
<reference evidence="2 3" key="1">
    <citation type="journal article" date="2019" name="Int. J. Syst. Evol. Microbiol.">
        <title>The Global Catalogue of Microorganisms (GCM) 10K type strain sequencing project: providing services to taxonomists for standard genome sequencing and annotation.</title>
        <authorList>
            <consortium name="The Broad Institute Genomics Platform"/>
            <consortium name="The Broad Institute Genome Sequencing Center for Infectious Disease"/>
            <person name="Wu L."/>
            <person name="Ma J."/>
        </authorList>
    </citation>
    <scope>NUCLEOTIDE SEQUENCE [LARGE SCALE GENOMIC DNA]</scope>
    <source>
        <strain evidence="2 3">CGMCC 1.12859</strain>
    </source>
</reference>
<gene>
    <name evidence="2" type="ORF">ACFSAU_15275</name>
</gene>
<dbReference type="RefSeq" id="WP_267644960.1">
    <property type="nucleotide sequence ID" value="NZ_JANHGR010000001.1"/>
</dbReference>
<dbReference type="EMBL" id="JBHUCZ010000022">
    <property type="protein sequence ID" value="MFD1568855.1"/>
    <property type="molecule type" value="Genomic_DNA"/>
</dbReference>
<evidence type="ECO:0000313" key="3">
    <source>
        <dbReference type="Proteomes" id="UP001597139"/>
    </source>
</evidence>
<sequence length="285" mass="29381">MRPLLLVALLSLLVAPAAGAAAPADASAPDRAAIQSDTTLSGTVSYLNGTAVADATVLVGSEARLGNATESELREIAAEQPDGVAATTTNASGGYELTVPAEIDAETVVAVSEAGVSAPRNYVAGRMDLTVRTTSTLTFESPTVPAEPGGRIDLPFTLTHTGDQPLEGLSLSLTTPQGWNFVSASSDTGTFHESNRTFTWDTIEPGETVEANFRIFVGLNAINDSAQVYDLTTFAASDTHSIESSAQVRVRYPTERSDAEAPGFGTPAALIAVAGVAAAALARRD</sequence>
<keyword evidence="3" id="KW-1185">Reference proteome</keyword>
<proteinExistence type="predicted"/>
<feature type="domain" description="DUF11" evidence="1">
    <location>
        <begin position="146"/>
        <end position="230"/>
    </location>
</feature>
<accession>A0ABD6BVN0</accession>
<organism evidence="2 3">
    <name type="scientific">Halolamina litorea</name>
    <dbReference type="NCBI Taxonomy" id="1515593"/>
    <lineage>
        <taxon>Archaea</taxon>
        <taxon>Methanobacteriati</taxon>
        <taxon>Methanobacteriota</taxon>
        <taxon>Stenosarchaea group</taxon>
        <taxon>Halobacteria</taxon>
        <taxon>Halobacteriales</taxon>
        <taxon>Haloferacaceae</taxon>
    </lineage>
</organism>